<feature type="transmembrane region" description="Helical" evidence="5">
    <location>
        <begin position="40"/>
        <end position="61"/>
    </location>
</feature>
<dbReference type="PROSITE" id="PS51012">
    <property type="entry name" value="ABC_TM2"/>
    <property type="match status" value="1"/>
</dbReference>
<dbReference type="PANTHER" id="PTHR43229:SF2">
    <property type="entry name" value="NODULATION PROTEIN J"/>
    <property type="match status" value="1"/>
</dbReference>
<evidence type="ECO:0000313" key="8">
    <source>
        <dbReference type="Proteomes" id="UP000007488"/>
    </source>
</evidence>
<evidence type="ECO:0000313" key="7">
    <source>
        <dbReference type="EMBL" id="ADY55234.1"/>
    </source>
</evidence>
<dbReference type="eggNOG" id="COG0842">
    <property type="taxonomic scope" value="Bacteria"/>
</dbReference>
<dbReference type="EMBL" id="CP002547">
    <property type="protein sequence ID" value="ADY55234.1"/>
    <property type="molecule type" value="Genomic_DNA"/>
</dbReference>
<dbReference type="GO" id="GO:0043190">
    <property type="term" value="C:ATP-binding cassette (ABC) transporter complex"/>
    <property type="evidence" value="ECO:0007669"/>
    <property type="project" value="InterPro"/>
</dbReference>
<evidence type="ECO:0000256" key="5">
    <source>
        <dbReference type="RuleBase" id="RU361157"/>
    </source>
</evidence>
<proteinExistence type="inferred from homology"/>
<evidence type="ECO:0000256" key="4">
    <source>
        <dbReference type="ARBA" id="ARBA00023136"/>
    </source>
</evidence>
<keyword evidence="5" id="KW-1003">Cell membrane</keyword>
<reference evidence="8" key="2">
    <citation type="submission" date="2011-02" db="EMBL/GenBank/DDBJ databases">
        <title>The complete genome of Syntrophobotulus glycolicus DSM 8271.</title>
        <authorList>
            <person name="Lucas S."/>
            <person name="Copeland A."/>
            <person name="Lapidus A."/>
            <person name="Bruce D."/>
            <person name="Goodwin L."/>
            <person name="Pitluck S."/>
            <person name="Kyrpides N."/>
            <person name="Mavromatis K."/>
            <person name="Pagani I."/>
            <person name="Ivanova N."/>
            <person name="Mikhailova N."/>
            <person name="Chertkov O."/>
            <person name="Held B."/>
            <person name="Detter J.C."/>
            <person name="Tapia R."/>
            <person name="Han C."/>
            <person name="Land M."/>
            <person name="Hauser L."/>
            <person name="Markowitz V."/>
            <person name="Cheng J.-F."/>
            <person name="Hugenholtz P."/>
            <person name="Woyke T."/>
            <person name="Wu D."/>
            <person name="Spring S."/>
            <person name="Schroeder M."/>
            <person name="Brambilla E."/>
            <person name="Klenk H.-P."/>
            <person name="Eisen J.A."/>
        </authorList>
    </citation>
    <scope>NUCLEOTIDE SEQUENCE [LARGE SCALE GENOMIC DNA]</scope>
    <source>
        <strain evidence="8">DSM 8271 / FlGlyR</strain>
    </source>
</reference>
<reference evidence="7 8" key="1">
    <citation type="journal article" date="2011" name="Stand. Genomic Sci.">
        <title>Complete genome sequence of Syntrophobotulus glycolicus type strain (FlGlyR).</title>
        <authorList>
            <person name="Han C."/>
            <person name="Mwirichia R."/>
            <person name="Chertkov O."/>
            <person name="Held B."/>
            <person name="Lapidus A."/>
            <person name="Nolan M."/>
            <person name="Lucas S."/>
            <person name="Hammon N."/>
            <person name="Deshpande S."/>
            <person name="Cheng J.F."/>
            <person name="Tapia R."/>
            <person name="Goodwin L."/>
            <person name="Pitluck S."/>
            <person name="Huntemann M."/>
            <person name="Liolios K."/>
            <person name="Ivanova N."/>
            <person name="Pagani I."/>
            <person name="Mavromatis K."/>
            <person name="Ovchinikova G."/>
            <person name="Pati A."/>
            <person name="Chen A."/>
            <person name="Palaniappan K."/>
            <person name="Land M."/>
            <person name="Hauser L."/>
            <person name="Brambilla E.M."/>
            <person name="Rohde M."/>
            <person name="Spring S."/>
            <person name="Sikorski J."/>
            <person name="Goker M."/>
            <person name="Woyke T."/>
            <person name="Bristow J."/>
            <person name="Eisen J.A."/>
            <person name="Markowitz V."/>
            <person name="Hugenholtz P."/>
            <person name="Kyrpides N.C."/>
            <person name="Klenk H.P."/>
            <person name="Detter J.C."/>
        </authorList>
    </citation>
    <scope>NUCLEOTIDE SEQUENCE [LARGE SCALE GENOMIC DNA]</scope>
    <source>
        <strain evidence="8">DSM 8271 / FlGlyR</strain>
    </source>
</reference>
<evidence type="ECO:0000259" key="6">
    <source>
        <dbReference type="PROSITE" id="PS51012"/>
    </source>
</evidence>
<feature type="transmembrane region" description="Helical" evidence="5">
    <location>
        <begin position="246"/>
        <end position="268"/>
    </location>
</feature>
<gene>
    <name evidence="7" type="ordered locus">Sgly_0888</name>
</gene>
<keyword evidence="4 5" id="KW-0472">Membrane</keyword>
<feature type="domain" description="ABC transmembrane type-2" evidence="6">
    <location>
        <begin position="38"/>
        <end position="270"/>
    </location>
</feature>
<comment type="similarity">
    <text evidence="5">Belongs to the ABC-2 integral membrane protein family.</text>
</comment>
<comment type="caution">
    <text evidence="5">Lacks conserved residue(s) required for the propagation of feature annotation.</text>
</comment>
<dbReference type="GO" id="GO:0140359">
    <property type="term" value="F:ABC-type transporter activity"/>
    <property type="evidence" value="ECO:0007669"/>
    <property type="project" value="InterPro"/>
</dbReference>
<keyword evidence="2 5" id="KW-0812">Transmembrane</keyword>
<accession>F0T1X0</accession>
<dbReference type="InterPro" id="IPR047817">
    <property type="entry name" value="ABC2_TM_bact-type"/>
</dbReference>
<keyword evidence="5" id="KW-0813">Transport</keyword>
<dbReference type="AlphaFoldDB" id="F0T1X0"/>
<comment type="subcellular location">
    <subcellularLocation>
        <location evidence="5">Cell membrane</location>
        <topology evidence="5">Multi-pass membrane protein</topology>
    </subcellularLocation>
    <subcellularLocation>
        <location evidence="1">Membrane</location>
        <topology evidence="1">Multi-pass membrane protein</topology>
    </subcellularLocation>
</comment>
<feature type="transmembrane region" description="Helical" evidence="5">
    <location>
        <begin position="73"/>
        <end position="94"/>
    </location>
</feature>
<dbReference type="PIRSF" id="PIRSF006648">
    <property type="entry name" value="DrrB"/>
    <property type="match status" value="1"/>
</dbReference>
<dbReference type="HOGENOM" id="CLU_039483_2_3_9"/>
<dbReference type="InterPro" id="IPR000412">
    <property type="entry name" value="ABC_2_transport"/>
</dbReference>
<dbReference type="PANTHER" id="PTHR43229">
    <property type="entry name" value="NODULATION PROTEIN J"/>
    <property type="match status" value="1"/>
</dbReference>
<organism evidence="7 8">
    <name type="scientific">Syntrophobotulus glycolicus (strain DSM 8271 / FlGlyR)</name>
    <dbReference type="NCBI Taxonomy" id="645991"/>
    <lineage>
        <taxon>Bacteria</taxon>
        <taxon>Bacillati</taxon>
        <taxon>Bacillota</taxon>
        <taxon>Clostridia</taxon>
        <taxon>Eubacteriales</taxon>
        <taxon>Desulfitobacteriaceae</taxon>
        <taxon>Syntrophobotulus</taxon>
    </lineage>
</organism>
<evidence type="ECO:0000256" key="3">
    <source>
        <dbReference type="ARBA" id="ARBA00022989"/>
    </source>
</evidence>
<dbReference type="KEGG" id="sgy:Sgly_0888"/>
<dbReference type="InterPro" id="IPR051784">
    <property type="entry name" value="Nod_factor_ABC_transporter"/>
</dbReference>
<evidence type="ECO:0000256" key="2">
    <source>
        <dbReference type="ARBA" id="ARBA00022692"/>
    </source>
</evidence>
<name>F0T1X0_SYNGF</name>
<feature type="transmembrane region" description="Helical" evidence="5">
    <location>
        <begin position="151"/>
        <end position="176"/>
    </location>
</feature>
<feature type="transmembrane region" description="Helical" evidence="5">
    <location>
        <begin position="114"/>
        <end position="144"/>
    </location>
</feature>
<sequence length="274" mass="29062">MSEIVSHPAAHQSRLGREINAVISIAARDITIALRSPASIIMSFVMPLIMMGMLGGSLAQNMAGGLGFDYSKFMLVGMLVNMLFMVTTIGMTSLVEDHTTDFTQEMLVSPVSRYAIVLGKIFGSSFGAVVSMAGTLIVGLVMGITLSPGQLLMILALSPLMCLSGGALAMIIIGVVKSNKTANIAVMLVTMPQMFLSGAIIPINNSSGILYVLSHAMPMTYCLDLARAVVYAGTPEYSRVVLFNPAVNFIAIAVLAVICLVIGTFLFARSEKNR</sequence>
<keyword evidence="8" id="KW-1185">Reference proteome</keyword>
<dbReference type="OrthoDB" id="9788252at2"/>
<protein>
    <recommendedName>
        <fullName evidence="5">Transport permease protein</fullName>
    </recommendedName>
</protein>
<dbReference type="PRINTS" id="PR00164">
    <property type="entry name" value="ABC2TRNSPORT"/>
</dbReference>
<dbReference type="Pfam" id="PF01061">
    <property type="entry name" value="ABC2_membrane"/>
    <property type="match status" value="1"/>
</dbReference>
<keyword evidence="3 5" id="KW-1133">Transmembrane helix</keyword>
<dbReference type="STRING" id="645991.Sgly_0888"/>
<dbReference type="Proteomes" id="UP000007488">
    <property type="component" value="Chromosome"/>
</dbReference>
<evidence type="ECO:0000256" key="1">
    <source>
        <dbReference type="ARBA" id="ARBA00004141"/>
    </source>
</evidence>
<dbReference type="InterPro" id="IPR013525">
    <property type="entry name" value="ABC2_TM"/>
</dbReference>
<dbReference type="RefSeq" id="WP_013624105.1">
    <property type="nucleotide sequence ID" value="NC_015172.1"/>
</dbReference>